<dbReference type="Gene3D" id="1.10.10.10">
    <property type="entry name" value="Winged helix-like DNA-binding domain superfamily/Winged helix DNA-binding domain"/>
    <property type="match status" value="2"/>
</dbReference>
<dbReference type="PANTHER" id="PTHR30185">
    <property type="entry name" value="CRYPTIC BETA-GLUCOSIDE BGL OPERON ANTITERMINATOR"/>
    <property type="match status" value="1"/>
</dbReference>
<feature type="domain" description="PRD" evidence="3">
    <location>
        <begin position="290"/>
        <end position="397"/>
    </location>
</feature>
<proteinExistence type="predicted"/>
<sequence>MLEYRRLDRILDIVAGATFTPVAQLSSILGVTDRTLRGDVATLNATLEKNGARVELKRRAGYHLVVSDREAFDAFLATREQGGEPNVLATTDGRFRLLLKYILESTGFVTAEELARKIAVGDSAIQAYIRQAREVLDRYGVELVSKRGMGFRIFGREEARRDCFANEVVNRRYRSYATGFTANEQILFDQVDLYELDDIIGECLEGSSVRANDYGLKNIKVHFALMVTRVKSGSIIEAAPEVDYPEELRSFADAVCDQIQARLDVHVPEAERAYICRHLVTNAKVPGGQVDADWLNERIDALLQVILADYGYDLRDDLTLRRGLFSHLSSIFRAIDIGNPVRNPLLNTIKLSLPLNFEIALMATSKVFDEPPLVLDEDNVGYLALHIGAAIERRSKGQSAALQALVVCSFGDAAASSLQARLETLFSRSLSVIATVSHQDYLDLPEHFFEDVSLVVSTVPLKDCPKPTVMVDFSLPPSDVKGVSRLVQYLMEDDNFNKVRRFFSPGAFRVVTEETGKEPLLREMCAQLVSEGAADEGFFSSTMEREAVADTSLNEVFAIPHTMRPEALRTMVSVAILKQPLAWAPGHDAVQIVFLLAVRPGDRLEMEHLYDLLVRIVEDRHLQQELIGVTSYERFLEVLSGAV</sequence>
<dbReference type="InterPro" id="IPR011608">
    <property type="entry name" value="PRD"/>
</dbReference>
<dbReference type="InterPro" id="IPR013196">
    <property type="entry name" value="HTH_11"/>
</dbReference>
<dbReference type="InterPro" id="IPR002178">
    <property type="entry name" value="PTS_EIIA_type-2_dom"/>
</dbReference>
<comment type="caution">
    <text evidence="4">The sequence shown here is derived from an EMBL/GenBank/DDBJ whole genome shotgun (WGS) entry which is preliminary data.</text>
</comment>
<dbReference type="Proteomes" id="UP000824029">
    <property type="component" value="Unassembled WGS sequence"/>
</dbReference>
<organism evidence="4 5">
    <name type="scientific">Candidatus Olsenella stercoravium</name>
    <dbReference type="NCBI Taxonomy" id="2838713"/>
    <lineage>
        <taxon>Bacteria</taxon>
        <taxon>Bacillati</taxon>
        <taxon>Actinomycetota</taxon>
        <taxon>Coriobacteriia</taxon>
        <taxon>Coriobacteriales</taxon>
        <taxon>Atopobiaceae</taxon>
        <taxon>Olsenella</taxon>
    </lineage>
</organism>
<name>A0A9D2DIG0_9ACTN</name>
<evidence type="ECO:0000313" key="5">
    <source>
        <dbReference type="Proteomes" id="UP000824029"/>
    </source>
</evidence>
<dbReference type="PROSITE" id="PS51372">
    <property type="entry name" value="PRD_2"/>
    <property type="match status" value="2"/>
</dbReference>
<dbReference type="PANTHER" id="PTHR30185:SF13">
    <property type="entry name" value="LICABCH OPERON REGULATOR-RELATED"/>
    <property type="match status" value="1"/>
</dbReference>
<dbReference type="SUPFAM" id="SSF55804">
    <property type="entry name" value="Phoshotransferase/anion transport protein"/>
    <property type="match status" value="1"/>
</dbReference>
<dbReference type="InterPro" id="IPR050661">
    <property type="entry name" value="BglG_antiterminators"/>
</dbReference>
<dbReference type="Gene3D" id="3.40.930.10">
    <property type="entry name" value="Mannitol-specific EII, Chain A"/>
    <property type="match status" value="1"/>
</dbReference>
<reference evidence="4" key="1">
    <citation type="journal article" date="2021" name="PeerJ">
        <title>Extensive microbial diversity within the chicken gut microbiome revealed by metagenomics and culture.</title>
        <authorList>
            <person name="Gilroy R."/>
            <person name="Ravi A."/>
            <person name="Getino M."/>
            <person name="Pursley I."/>
            <person name="Horton D.L."/>
            <person name="Alikhan N.F."/>
            <person name="Baker D."/>
            <person name="Gharbi K."/>
            <person name="Hall N."/>
            <person name="Watson M."/>
            <person name="Adriaenssens E.M."/>
            <person name="Foster-Nyarko E."/>
            <person name="Jarju S."/>
            <person name="Secka A."/>
            <person name="Antonio M."/>
            <person name="Oren A."/>
            <person name="Chaudhuri R.R."/>
            <person name="La Ragione R."/>
            <person name="Hildebrand F."/>
            <person name="Pallen M.J."/>
        </authorList>
    </citation>
    <scope>NUCLEOTIDE SEQUENCE</scope>
    <source>
        <strain evidence="4">ChiHecolR3B27-1887</strain>
    </source>
</reference>
<dbReference type="Pfam" id="PF00874">
    <property type="entry name" value="PRD"/>
    <property type="match status" value="2"/>
</dbReference>
<dbReference type="Pfam" id="PF08279">
    <property type="entry name" value="HTH_11"/>
    <property type="match status" value="1"/>
</dbReference>
<reference evidence="4" key="2">
    <citation type="submission" date="2021-04" db="EMBL/GenBank/DDBJ databases">
        <authorList>
            <person name="Gilroy R."/>
        </authorList>
    </citation>
    <scope>NUCLEOTIDE SEQUENCE</scope>
    <source>
        <strain evidence="4">ChiHecolR3B27-1887</strain>
    </source>
</reference>
<dbReference type="Pfam" id="PF00359">
    <property type="entry name" value="PTS_EIIA_2"/>
    <property type="match status" value="1"/>
</dbReference>
<dbReference type="CDD" id="cd05568">
    <property type="entry name" value="PTS_IIB_bgl_like"/>
    <property type="match status" value="1"/>
</dbReference>
<dbReference type="PROSITE" id="PS51094">
    <property type="entry name" value="PTS_EIIA_TYPE_2"/>
    <property type="match status" value="1"/>
</dbReference>
<dbReference type="GO" id="GO:0006355">
    <property type="term" value="P:regulation of DNA-templated transcription"/>
    <property type="evidence" value="ECO:0007669"/>
    <property type="project" value="InterPro"/>
</dbReference>
<dbReference type="AlphaFoldDB" id="A0A9D2DIG0"/>
<gene>
    <name evidence="4" type="ORF">IAA22_00120</name>
</gene>
<evidence type="ECO:0000259" key="3">
    <source>
        <dbReference type="PROSITE" id="PS51372"/>
    </source>
</evidence>
<evidence type="ECO:0000313" key="4">
    <source>
        <dbReference type="EMBL" id="HIZ17514.1"/>
    </source>
</evidence>
<dbReference type="InterPro" id="IPR036634">
    <property type="entry name" value="PRD_sf"/>
</dbReference>
<evidence type="ECO:0000256" key="1">
    <source>
        <dbReference type="ARBA" id="ARBA00022737"/>
    </source>
</evidence>
<accession>A0A9D2DIG0</accession>
<keyword evidence="1" id="KW-0677">Repeat</keyword>
<feature type="domain" description="PRD" evidence="3">
    <location>
        <begin position="187"/>
        <end position="289"/>
    </location>
</feature>
<dbReference type="EMBL" id="DXBZ01000003">
    <property type="protein sequence ID" value="HIZ17514.1"/>
    <property type="molecule type" value="Genomic_DNA"/>
</dbReference>
<dbReference type="InterPro" id="IPR016152">
    <property type="entry name" value="PTrfase/Anion_transptr"/>
</dbReference>
<protein>
    <submittedName>
        <fullName evidence="4">BglG family transcription antiterminator</fullName>
    </submittedName>
</protein>
<evidence type="ECO:0000259" key="2">
    <source>
        <dbReference type="PROSITE" id="PS51094"/>
    </source>
</evidence>
<dbReference type="InterPro" id="IPR036388">
    <property type="entry name" value="WH-like_DNA-bd_sf"/>
</dbReference>
<dbReference type="SUPFAM" id="SSF63520">
    <property type="entry name" value="PTS-regulatory domain, PRD"/>
    <property type="match status" value="2"/>
</dbReference>
<dbReference type="Gene3D" id="1.10.1790.10">
    <property type="entry name" value="PRD domain"/>
    <property type="match status" value="2"/>
</dbReference>
<feature type="domain" description="PTS EIIA type-2" evidence="2">
    <location>
        <begin position="501"/>
        <end position="642"/>
    </location>
</feature>